<protein>
    <submittedName>
        <fullName evidence="1">Cell division inhibitor SulA2</fullName>
    </submittedName>
    <submittedName>
        <fullName evidence="2">SOS cell division inhibitor SulA</fullName>
    </submittedName>
</protein>
<proteinExistence type="predicted"/>
<dbReference type="STRING" id="1117647.M5M_01790"/>
<evidence type="ECO:0000313" key="3">
    <source>
        <dbReference type="Proteomes" id="UP000000466"/>
    </source>
</evidence>
<reference evidence="1" key="1">
    <citation type="submission" date="2012-03" db="EMBL/GenBank/DDBJ databases">
        <title>Cell division relative genes in Simiduia agarivorans SA1.</title>
        <authorList>
            <person name="Lin S.Y."/>
            <person name="Shieh W.Y."/>
            <person name="Tang S.-L."/>
        </authorList>
    </citation>
    <scope>NUCLEOTIDE SEQUENCE</scope>
    <source>
        <strain evidence="1">SA1</strain>
    </source>
</reference>
<dbReference type="KEGG" id="saga:M5M_01790"/>
<gene>
    <name evidence="1" type="primary">sulA2</name>
    <name evidence="2" type="ordered locus">M5M_01790</name>
</gene>
<dbReference type="Gene3D" id="3.40.50.300">
    <property type="entry name" value="P-loop containing nucleotide triphosphate hydrolases"/>
    <property type="match status" value="1"/>
</dbReference>
<organism evidence="1">
    <name type="scientific">Simiduia agarivorans (strain DSM 21679 / JCM 13881 / BCRC 17597 / SA1)</name>
    <dbReference type="NCBI Taxonomy" id="1117647"/>
    <lineage>
        <taxon>Bacteria</taxon>
        <taxon>Pseudomonadati</taxon>
        <taxon>Pseudomonadota</taxon>
        <taxon>Gammaproteobacteria</taxon>
        <taxon>Cellvibrionales</taxon>
        <taxon>Cellvibrionaceae</taxon>
        <taxon>Simiduia</taxon>
    </lineage>
</organism>
<reference evidence="2 3" key="2">
    <citation type="journal article" date="2013" name="Genome Announc.">
        <title>Complete genome sequence of Simiduia agarivorans SA1(T), a marine bacterium able to degrade a variety of polysaccharides.</title>
        <authorList>
            <person name="Lin S.Y."/>
            <person name="Shieh W.Y."/>
            <person name="Chen J.S."/>
            <person name="Tang S.L."/>
        </authorList>
    </citation>
    <scope>NUCLEOTIDE SEQUENCE [LARGE SCALE GENOMIC DNA]</scope>
    <source>
        <strain evidence="3">DSM 21679 / JCM 13881 / BCRC 17597 / SA1</strain>
        <strain evidence="2">SA1</strain>
    </source>
</reference>
<dbReference type="EMBL" id="CP003746">
    <property type="protein sequence ID" value="AFU97581.1"/>
    <property type="molecule type" value="Genomic_DNA"/>
</dbReference>
<evidence type="ECO:0000313" key="2">
    <source>
        <dbReference type="EMBL" id="AFU97581.1"/>
    </source>
</evidence>
<dbReference type="HOGENOM" id="CLU_064653_3_0_6"/>
<dbReference type="Proteomes" id="UP000000466">
    <property type="component" value="Chromosome"/>
</dbReference>
<dbReference type="InterPro" id="IPR047610">
    <property type="entry name" value="ImuA_translesion"/>
</dbReference>
<dbReference type="InterPro" id="IPR027417">
    <property type="entry name" value="P-loop_NTPase"/>
</dbReference>
<dbReference type="GO" id="GO:0051301">
    <property type="term" value="P:cell division"/>
    <property type="evidence" value="ECO:0007669"/>
    <property type="project" value="UniProtKB-KW"/>
</dbReference>
<dbReference type="RefSeq" id="WP_015045754.1">
    <property type="nucleotide sequence ID" value="NC_018868.3"/>
</dbReference>
<dbReference type="EMBL" id="JQ774464">
    <property type="protein sequence ID" value="AFK93831.1"/>
    <property type="molecule type" value="Genomic_DNA"/>
</dbReference>
<dbReference type="OrthoDB" id="9811176at2"/>
<keyword evidence="3" id="KW-1185">Reference proteome</keyword>
<dbReference type="NCBIfam" id="NF033429">
    <property type="entry name" value="ImuA_translesion"/>
    <property type="match status" value="1"/>
</dbReference>
<dbReference type="AlphaFoldDB" id="I3WB77"/>
<keyword evidence="1" id="KW-0131">Cell cycle</keyword>
<dbReference type="SUPFAM" id="SSF52540">
    <property type="entry name" value="P-loop containing nucleoside triphosphate hydrolases"/>
    <property type="match status" value="1"/>
</dbReference>
<evidence type="ECO:0000313" key="1">
    <source>
        <dbReference type="EMBL" id="AFK93831.1"/>
    </source>
</evidence>
<sequence>MPSANVIDQLLSTRRDLWRARTQGAGRQVLPTGFSLLDEALHDGGWPLGASTELLAEGLNWPLLLPALRQRLPGWVMLINPPWLPGAHWLAGQGLVPEQLLVLRDVSPRDALWAADQSLRAGCCALVCQWLPARGITDRDLRQLQLAAAKGGAWHLLVRSPAAATQAAPAALRLQLAVDARGLQLQVLKQRGGWAGQSLLLPLWPELAGLQRQPVQTWPVHLTELPQLRRARPLSRSASVAALARA</sequence>
<name>I3WB77_SIMAS</name>
<dbReference type="eggNOG" id="COG4544">
    <property type="taxonomic scope" value="Bacteria"/>
</dbReference>
<keyword evidence="1" id="KW-0132">Cell division</keyword>
<accession>I3WB77</accession>